<dbReference type="Gene3D" id="3.30.1360.120">
    <property type="entry name" value="Probable tRNA modification gtpase trme, domain 1"/>
    <property type="match status" value="1"/>
</dbReference>
<dbReference type="OrthoDB" id="9814782at2"/>
<evidence type="ECO:0000313" key="1">
    <source>
        <dbReference type="EMBL" id="SEF87530.1"/>
    </source>
</evidence>
<accession>A0A1H5VJZ6</accession>
<dbReference type="Gene3D" id="3.30.70.1520">
    <property type="entry name" value="Heterotetrameric sarcosine oxidase"/>
    <property type="match status" value="1"/>
</dbReference>
<gene>
    <name evidence="1" type="ORF">SAMN04488045_1074</name>
</gene>
<organism evidence="1 2">
    <name type="scientific">Thalassococcus halodurans</name>
    <dbReference type="NCBI Taxonomy" id="373675"/>
    <lineage>
        <taxon>Bacteria</taxon>
        <taxon>Pseudomonadati</taxon>
        <taxon>Pseudomonadota</taxon>
        <taxon>Alphaproteobacteria</taxon>
        <taxon>Rhodobacterales</taxon>
        <taxon>Roseobacteraceae</taxon>
        <taxon>Thalassococcus</taxon>
    </lineage>
</organism>
<sequence length="175" mass="18769">MNALTSFPTETLVSNAAVSVTKVPHRARLSLRARGDLGPLERALGYSLPRKIGGVTLGTACLGPDEWIIMTDDAAAIMAACASVDLPHSLVDVSGREISFEIEGDRAGELLTLGCPRDIDAIADGTARRTVFDGVTVTLWRDTSERFRIDVWNSFAPHVAHLLEIGARELAAEMA</sequence>
<dbReference type="InterPro" id="IPR027266">
    <property type="entry name" value="TrmE/GcvT-like"/>
</dbReference>
<evidence type="ECO:0000313" key="2">
    <source>
        <dbReference type="Proteomes" id="UP000236752"/>
    </source>
</evidence>
<dbReference type="AlphaFoldDB" id="A0A1H5VJZ6"/>
<name>A0A1H5VJZ6_9RHOB</name>
<dbReference type="EMBL" id="FNUZ01000002">
    <property type="protein sequence ID" value="SEF87530.1"/>
    <property type="molecule type" value="Genomic_DNA"/>
</dbReference>
<protein>
    <submittedName>
        <fullName evidence="1">Sarcosine oxidase subunit gamma</fullName>
    </submittedName>
</protein>
<keyword evidence="2" id="KW-1185">Reference proteome</keyword>
<proteinExistence type="predicted"/>
<reference evidence="1 2" key="1">
    <citation type="submission" date="2016-10" db="EMBL/GenBank/DDBJ databases">
        <authorList>
            <person name="de Groot N.N."/>
        </authorList>
    </citation>
    <scope>NUCLEOTIDE SEQUENCE [LARGE SCALE GENOMIC DNA]</scope>
    <source>
        <strain evidence="1 2">DSM 26915</strain>
    </source>
</reference>
<dbReference type="SUPFAM" id="SSF103025">
    <property type="entry name" value="Folate-binding domain"/>
    <property type="match status" value="1"/>
</dbReference>
<dbReference type="RefSeq" id="WP_103909467.1">
    <property type="nucleotide sequence ID" value="NZ_FNUZ01000002.1"/>
</dbReference>
<dbReference type="Proteomes" id="UP000236752">
    <property type="component" value="Unassembled WGS sequence"/>
</dbReference>